<evidence type="ECO:0000256" key="1">
    <source>
        <dbReference type="ARBA" id="ARBA00004123"/>
    </source>
</evidence>
<evidence type="ECO:0000256" key="6">
    <source>
        <dbReference type="ARBA" id="ARBA00023242"/>
    </source>
</evidence>
<feature type="compositionally biased region" description="Low complexity" evidence="7">
    <location>
        <begin position="183"/>
        <end position="197"/>
    </location>
</feature>
<dbReference type="SUPFAM" id="SSF57959">
    <property type="entry name" value="Leucine zipper domain"/>
    <property type="match status" value="1"/>
</dbReference>
<dbReference type="GO" id="GO:0000976">
    <property type="term" value="F:transcription cis-regulatory region binding"/>
    <property type="evidence" value="ECO:0007669"/>
    <property type="project" value="InterPro"/>
</dbReference>
<dbReference type="GO" id="GO:0001228">
    <property type="term" value="F:DNA-binding transcription activator activity, RNA polymerase II-specific"/>
    <property type="evidence" value="ECO:0007669"/>
    <property type="project" value="TreeGrafter"/>
</dbReference>
<evidence type="ECO:0000256" key="3">
    <source>
        <dbReference type="ARBA" id="ARBA00023015"/>
    </source>
</evidence>
<keyword evidence="3" id="KW-0805">Transcription regulation</keyword>
<dbReference type="EMBL" id="PDLM01000001">
    <property type="protein sequence ID" value="RDW89307.1"/>
    <property type="molecule type" value="Genomic_DNA"/>
</dbReference>
<comment type="subcellular location">
    <subcellularLocation>
        <location evidence="1">Nucleus</location>
    </subcellularLocation>
</comment>
<feature type="region of interest" description="Disordered" evidence="7">
    <location>
        <begin position="1"/>
        <end position="72"/>
    </location>
</feature>
<dbReference type="InterPro" id="IPR050936">
    <property type="entry name" value="AP-1-like"/>
</dbReference>
<name>A0A3D8SSM7_9HELO</name>
<dbReference type="PANTHER" id="PTHR40621:SF11">
    <property type="entry name" value="TRANSCRIPTION FACTOR KAPC-RELATED"/>
    <property type="match status" value="1"/>
</dbReference>
<keyword evidence="6" id="KW-0539">Nucleus</keyword>
<reference evidence="8 9" key="1">
    <citation type="journal article" date="2018" name="IMA Fungus">
        <title>IMA Genome-F 9: Draft genome sequence of Annulohypoxylon stygium, Aspergillus mulundensis, Berkeleyomyces basicola (syn. Thielaviopsis basicola), Ceratocystis smalleyi, two Cercospora beticola strains, Coleophoma cylindrospora, Fusarium fracticaudum, Phialophora cf. hyalina, and Morchella septimelata.</title>
        <authorList>
            <person name="Wingfield B.D."/>
            <person name="Bills G.F."/>
            <person name="Dong Y."/>
            <person name="Huang W."/>
            <person name="Nel W.J."/>
            <person name="Swalarsk-Parry B.S."/>
            <person name="Vaghefi N."/>
            <person name="Wilken P.M."/>
            <person name="An Z."/>
            <person name="de Beer Z.W."/>
            <person name="De Vos L."/>
            <person name="Chen L."/>
            <person name="Duong T.A."/>
            <person name="Gao Y."/>
            <person name="Hammerbacher A."/>
            <person name="Kikkert J.R."/>
            <person name="Li Y."/>
            <person name="Li H."/>
            <person name="Li K."/>
            <person name="Li Q."/>
            <person name="Liu X."/>
            <person name="Ma X."/>
            <person name="Naidoo K."/>
            <person name="Pethybridge S.J."/>
            <person name="Sun J."/>
            <person name="Steenkamp E.T."/>
            <person name="van der Nest M.A."/>
            <person name="van Wyk S."/>
            <person name="Wingfield M.J."/>
            <person name="Xiong C."/>
            <person name="Yue Q."/>
            <person name="Zhang X."/>
        </authorList>
    </citation>
    <scope>NUCLEOTIDE SEQUENCE [LARGE SCALE GENOMIC DNA]</scope>
    <source>
        <strain evidence="8 9">BP6252</strain>
    </source>
</reference>
<accession>A0A3D8SSM7</accession>
<evidence type="ECO:0008006" key="10">
    <source>
        <dbReference type="Google" id="ProtNLM"/>
    </source>
</evidence>
<dbReference type="Proteomes" id="UP000256645">
    <property type="component" value="Unassembled WGS sequence"/>
</dbReference>
<evidence type="ECO:0000256" key="5">
    <source>
        <dbReference type="ARBA" id="ARBA00023163"/>
    </source>
</evidence>
<dbReference type="PANTHER" id="PTHR40621">
    <property type="entry name" value="TRANSCRIPTION FACTOR KAPC-RELATED"/>
    <property type="match status" value="1"/>
</dbReference>
<comment type="similarity">
    <text evidence="2">Belongs to the bZIP family.</text>
</comment>
<protein>
    <recommendedName>
        <fullName evidence="10">BZIP domain-containing protein</fullName>
    </recommendedName>
</protein>
<dbReference type="AlphaFoldDB" id="A0A3D8SSM7"/>
<dbReference type="InterPro" id="IPR046347">
    <property type="entry name" value="bZIP_sf"/>
</dbReference>
<dbReference type="CDD" id="cd14688">
    <property type="entry name" value="bZIP_YAP"/>
    <property type="match status" value="1"/>
</dbReference>
<keyword evidence="4" id="KW-0238">DNA-binding</keyword>
<dbReference type="Gene3D" id="1.20.5.170">
    <property type="match status" value="1"/>
</dbReference>
<dbReference type="GO" id="GO:0090575">
    <property type="term" value="C:RNA polymerase II transcription regulator complex"/>
    <property type="evidence" value="ECO:0007669"/>
    <property type="project" value="TreeGrafter"/>
</dbReference>
<sequence length="376" mass="41476">MVDEENAASTKGGFSVKHLWRRSKDKSPAKNAKSMPSTTTLDESNNVEPATDEVDKKQHRRAQVRKAQIEHRQRKANRLKELEQEIVQLRSMITAVENDGGRLRKENRCMREILSGAEISMPAHISPPRMSPQTEPHSFWNWDQGDSLVHTSYDPILEVDCLMISSSSSSSSSQGSKVESRDVSAPPSVLGPSGLPGTAEASDTGASPAIPLVSLDQSDVAVNFILALEAPCRTHFRHPSPTEAPFNPDIPETGHEMMASALLYSAAPASAFDFSAQPTECHHEPASRTLTQWSAPILDISRLYVMSLSLPKKDFEITPVQAWFMMVEEYGLERVMENIEALKRRIAPLVTCECFGAVMDESLLGQIAKEILGVQQ</sequence>
<evidence type="ECO:0000256" key="7">
    <source>
        <dbReference type="SAM" id="MobiDB-lite"/>
    </source>
</evidence>
<organism evidence="8 9">
    <name type="scientific">Coleophoma cylindrospora</name>
    <dbReference type="NCBI Taxonomy" id="1849047"/>
    <lineage>
        <taxon>Eukaryota</taxon>
        <taxon>Fungi</taxon>
        <taxon>Dikarya</taxon>
        <taxon>Ascomycota</taxon>
        <taxon>Pezizomycotina</taxon>
        <taxon>Leotiomycetes</taxon>
        <taxon>Helotiales</taxon>
        <taxon>Dermateaceae</taxon>
        <taxon>Coleophoma</taxon>
    </lineage>
</organism>
<evidence type="ECO:0000256" key="4">
    <source>
        <dbReference type="ARBA" id="ARBA00023125"/>
    </source>
</evidence>
<comment type="caution">
    <text evidence="8">The sequence shown here is derived from an EMBL/GenBank/DDBJ whole genome shotgun (WGS) entry which is preliminary data.</text>
</comment>
<feature type="compositionally biased region" description="Polar residues" evidence="7">
    <location>
        <begin position="34"/>
        <end position="48"/>
    </location>
</feature>
<feature type="region of interest" description="Disordered" evidence="7">
    <location>
        <begin position="168"/>
        <end position="204"/>
    </location>
</feature>
<evidence type="ECO:0000256" key="2">
    <source>
        <dbReference type="ARBA" id="ARBA00007163"/>
    </source>
</evidence>
<evidence type="ECO:0000313" key="9">
    <source>
        <dbReference type="Proteomes" id="UP000256645"/>
    </source>
</evidence>
<proteinExistence type="inferred from homology"/>
<dbReference type="OrthoDB" id="5218140at2759"/>
<evidence type="ECO:0000313" key="8">
    <source>
        <dbReference type="EMBL" id="RDW89307.1"/>
    </source>
</evidence>
<dbReference type="STRING" id="1849047.A0A3D8SSM7"/>
<keyword evidence="5" id="KW-0804">Transcription</keyword>
<keyword evidence="9" id="KW-1185">Reference proteome</keyword>
<gene>
    <name evidence="8" type="ORF">BP6252_01339</name>
</gene>